<dbReference type="Proteomes" id="UP001164743">
    <property type="component" value="Chromosome 10A"/>
</dbReference>
<feature type="region of interest" description="Disordered" evidence="1">
    <location>
        <begin position="35"/>
        <end position="60"/>
    </location>
</feature>
<accession>A0ABY7CWW8</accession>
<keyword evidence="3" id="KW-1185">Reference proteome</keyword>
<evidence type="ECO:0000313" key="3">
    <source>
        <dbReference type="Proteomes" id="UP001164743"/>
    </source>
</evidence>
<dbReference type="RefSeq" id="XP_053024398.1">
    <property type="nucleotide sequence ID" value="XM_053160422.1"/>
</dbReference>
<sequence>MFSAGNNGFKILQLSTFCTTLADSLPVLIQKLRAARGESADQQPTHSSTQKLPCKDPRPP</sequence>
<evidence type="ECO:0000256" key="1">
    <source>
        <dbReference type="SAM" id="MobiDB-lite"/>
    </source>
</evidence>
<proteinExistence type="predicted"/>
<gene>
    <name evidence="2" type="ORF">PtA15_10A263</name>
</gene>
<dbReference type="GeneID" id="77801317"/>
<name>A0ABY7CWW8_9BASI</name>
<organism evidence="2 3">
    <name type="scientific">Puccinia triticina</name>
    <dbReference type="NCBI Taxonomy" id="208348"/>
    <lineage>
        <taxon>Eukaryota</taxon>
        <taxon>Fungi</taxon>
        <taxon>Dikarya</taxon>
        <taxon>Basidiomycota</taxon>
        <taxon>Pucciniomycotina</taxon>
        <taxon>Pucciniomycetes</taxon>
        <taxon>Pucciniales</taxon>
        <taxon>Pucciniaceae</taxon>
        <taxon>Puccinia</taxon>
    </lineage>
</organism>
<dbReference type="EMBL" id="CP110430">
    <property type="protein sequence ID" value="WAQ88843.1"/>
    <property type="molecule type" value="Genomic_DNA"/>
</dbReference>
<protein>
    <submittedName>
        <fullName evidence="2">Uncharacterized protein</fullName>
    </submittedName>
</protein>
<evidence type="ECO:0000313" key="2">
    <source>
        <dbReference type="EMBL" id="WAQ88843.1"/>
    </source>
</evidence>
<reference evidence="2" key="1">
    <citation type="submission" date="2022-10" db="EMBL/GenBank/DDBJ databases">
        <title>Puccinia triticina Genome sequencing and assembly.</title>
        <authorList>
            <person name="Li C."/>
        </authorList>
    </citation>
    <scope>NUCLEOTIDE SEQUENCE</scope>
    <source>
        <strain evidence="2">Pt15</strain>
    </source>
</reference>
<feature type="compositionally biased region" description="Polar residues" evidence="1">
    <location>
        <begin position="40"/>
        <end position="51"/>
    </location>
</feature>